<evidence type="ECO:0000259" key="1">
    <source>
        <dbReference type="Pfam" id="PF06445"/>
    </source>
</evidence>
<evidence type="ECO:0000313" key="3">
    <source>
        <dbReference type="Proteomes" id="UP000199394"/>
    </source>
</evidence>
<dbReference type="SUPFAM" id="SSF55136">
    <property type="entry name" value="Probable bacterial effector-binding domain"/>
    <property type="match status" value="1"/>
</dbReference>
<accession>A0A1H4EFW9</accession>
<dbReference type="InterPro" id="IPR029442">
    <property type="entry name" value="GyrI-like"/>
</dbReference>
<dbReference type="InterPro" id="IPR011256">
    <property type="entry name" value="Reg_factor_effector_dom_sf"/>
</dbReference>
<dbReference type="EMBL" id="FNRK01000041">
    <property type="protein sequence ID" value="SEA83964.1"/>
    <property type="molecule type" value="Genomic_DNA"/>
</dbReference>
<dbReference type="Proteomes" id="UP000199394">
    <property type="component" value="Unassembled WGS sequence"/>
</dbReference>
<dbReference type="Pfam" id="PF06445">
    <property type="entry name" value="GyrI-like"/>
    <property type="match status" value="1"/>
</dbReference>
<dbReference type="AlphaFoldDB" id="A0A1H4EFW9"/>
<protein>
    <recommendedName>
        <fullName evidence="1">GyrI-like small molecule binding domain-containing protein</fullName>
    </recommendedName>
</protein>
<dbReference type="STRING" id="81409.SAMN04515656_14111"/>
<dbReference type="PIRSF" id="PIRSF031644">
    <property type="entry name" value="UCP031644"/>
    <property type="match status" value="1"/>
</dbReference>
<proteinExistence type="predicted"/>
<dbReference type="InterPro" id="IPR008319">
    <property type="entry name" value="GyrI-like_CCH_Lin2189-like"/>
</dbReference>
<dbReference type="RefSeq" id="WP_090309896.1">
    <property type="nucleotide sequence ID" value="NZ_FNRK01000041.1"/>
</dbReference>
<reference evidence="2 3" key="1">
    <citation type="submission" date="2016-10" db="EMBL/GenBank/DDBJ databases">
        <authorList>
            <person name="de Groot N.N."/>
        </authorList>
    </citation>
    <scope>NUCLEOTIDE SEQUENCE [LARGE SCALE GENOMIC DNA]</scope>
    <source>
        <strain evidence="2 3">SR12</strain>
    </source>
</reference>
<dbReference type="OrthoDB" id="4772335at2"/>
<keyword evidence="3" id="KW-1185">Reference proteome</keyword>
<gene>
    <name evidence="2" type="ORF">SAMN04515656_14111</name>
</gene>
<sequence>MTFDFKKEFKEFYMAKKKPEILTLPPMHYIAVRGAGDPNVEGDEYQRAMEILYPLAYTLKMSYKSDYHIEGFFEYVVPPLEGFWWQNGVAGVDYGDKSTFQWISMIRLPDFVTPKDFDWAVQSVKQKKKLDCSGAEYLGVEEGLCAQILHVGLYDDEPATVAIMDAYVAEQGYVNDFSETRCHHEIYLSDARRVAPEKWRTVIRHPIKESLKAL</sequence>
<feature type="domain" description="GyrI-like small molecule binding" evidence="1">
    <location>
        <begin position="18"/>
        <end position="208"/>
    </location>
</feature>
<name>A0A1H4EFW9_9FIRM</name>
<evidence type="ECO:0000313" key="2">
    <source>
        <dbReference type="EMBL" id="SEA83964.1"/>
    </source>
</evidence>
<organism evidence="2 3">
    <name type="scientific">Eubacterium aggregans</name>
    <dbReference type="NCBI Taxonomy" id="81409"/>
    <lineage>
        <taxon>Bacteria</taxon>
        <taxon>Bacillati</taxon>
        <taxon>Bacillota</taxon>
        <taxon>Clostridia</taxon>
        <taxon>Eubacteriales</taxon>
        <taxon>Eubacteriaceae</taxon>
        <taxon>Eubacterium</taxon>
    </lineage>
</organism>
<dbReference type="Gene3D" id="3.20.80.10">
    <property type="entry name" value="Regulatory factor, effector binding domain"/>
    <property type="match status" value="1"/>
</dbReference>